<reference evidence="2 3" key="1">
    <citation type="journal article" date="2007" name="Proc. Natl. Acad. Sci. U.S.A.">
        <title>The tiny eukaryote Ostreococcus provides genomic insights into the paradox of plankton speciation.</title>
        <authorList>
            <person name="Palenik B."/>
            <person name="Grimwood J."/>
            <person name="Aerts A."/>
            <person name="Rouze P."/>
            <person name="Salamov A."/>
            <person name="Putnam N."/>
            <person name="Dupont C."/>
            <person name="Jorgensen R."/>
            <person name="Derelle E."/>
            <person name="Rombauts S."/>
            <person name="Zhou K."/>
            <person name="Otillar R."/>
            <person name="Merchant S.S."/>
            <person name="Podell S."/>
            <person name="Gaasterland T."/>
            <person name="Napoli C."/>
            <person name="Gendler K."/>
            <person name="Manuell A."/>
            <person name="Tai V."/>
            <person name="Vallon O."/>
            <person name="Piganeau G."/>
            <person name="Jancek S."/>
            <person name="Heijde M."/>
            <person name="Jabbari K."/>
            <person name="Bowler C."/>
            <person name="Lohr M."/>
            <person name="Robbens S."/>
            <person name="Werner G."/>
            <person name="Dubchak I."/>
            <person name="Pazour G.J."/>
            <person name="Ren Q."/>
            <person name="Paulsen I."/>
            <person name="Delwiche C."/>
            <person name="Schmutz J."/>
            <person name="Rokhsar D."/>
            <person name="Van de Peer Y."/>
            <person name="Moreau H."/>
            <person name="Grigoriev I.V."/>
        </authorList>
    </citation>
    <scope>NUCLEOTIDE SEQUENCE [LARGE SCALE GENOMIC DNA]</scope>
    <source>
        <strain evidence="2 3">CCE9901</strain>
    </source>
</reference>
<evidence type="ECO:0000313" key="3">
    <source>
        <dbReference type="Proteomes" id="UP000001568"/>
    </source>
</evidence>
<dbReference type="AlphaFoldDB" id="A4RYK7"/>
<keyword evidence="3" id="KW-1185">Reference proteome</keyword>
<dbReference type="OrthoDB" id="10683226at2759"/>
<dbReference type="KEGG" id="olu:OSTLU_32062"/>
<protein>
    <submittedName>
        <fullName evidence="2">Uncharacterized protein</fullName>
    </submittedName>
</protein>
<dbReference type="RefSeq" id="XP_001418408.1">
    <property type="nucleotide sequence ID" value="XM_001418371.1"/>
</dbReference>
<name>A4RYK7_OSTLU</name>
<dbReference type="Proteomes" id="UP000001568">
    <property type="component" value="Chromosome 6"/>
</dbReference>
<feature type="compositionally biased region" description="Low complexity" evidence="1">
    <location>
        <begin position="65"/>
        <end position="74"/>
    </location>
</feature>
<dbReference type="Gramene" id="ABO96701">
    <property type="protein sequence ID" value="ABO96701"/>
    <property type="gene ID" value="OSTLU_32062"/>
</dbReference>
<gene>
    <name evidence="2" type="ORF">OSTLU_32062</name>
</gene>
<accession>A4RYK7</accession>
<dbReference type="EMBL" id="CP000586">
    <property type="protein sequence ID" value="ABO96701.1"/>
    <property type="molecule type" value="Genomic_DNA"/>
</dbReference>
<sequence>MSGRPGAGEGMYQPMCDCRECTLRVIQALMARRGLNGLSVDHDPILNVPPPKKSNARRGEDAAKTTKASTSASKGVKQTGASSSTEQRPPCTRLTKEGADKLGKTKCKTLAAALVAECASCVKRKLKGKPLLTKREMWASALRRLMYEKRHVDDETMRKIVAWVGENKADMRRPVWLEASIKEHGLKSFAPGYVTRLEACWLAYWYDRFELFKVLYDELVNHAPQYRRADAELLFMMVLTRPNMQAMNKRRNIVFEGALKLEGSPTYLAEKFAQLMKIDPRIKFLDWLRERTHWGRVDSPVATHGDAFLFHLFESMRALHDSIYINKQSYDDLDRDILERWFMFRYLHLHRDRLGLNHPDPKMRTAVMSTAVELSLELDLPESLFVQPLHEDWGLLFFTPAAPAGYPETVYRCIDHLNLDMLKYVVEHGYKEYPDIVRLMKEQLIEAVDNGEMIMEMLENDEENAFTEVEKFIIYFETLDTVANEDKKHINALYEIVEEHKTSLSEGVFIGVMKYLQRQHDKAAENAKDHLLRNEIDGILSERNAMLMADMPFAGLFRPL</sequence>
<evidence type="ECO:0000313" key="2">
    <source>
        <dbReference type="EMBL" id="ABO96701.1"/>
    </source>
</evidence>
<dbReference type="GeneID" id="5002570"/>
<evidence type="ECO:0000256" key="1">
    <source>
        <dbReference type="SAM" id="MobiDB-lite"/>
    </source>
</evidence>
<organism evidence="2 3">
    <name type="scientific">Ostreococcus lucimarinus (strain CCE9901)</name>
    <dbReference type="NCBI Taxonomy" id="436017"/>
    <lineage>
        <taxon>Eukaryota</taxon>
        <taxon>Viridiplantae</taxon>
        <taxon>Chlorophyta</taxon>
        <taxon>Mamiellophyceae</taxon>
        <taxon>Mamiellales</taxon>
        <taxon>Bathycoccaceae</taxon>
        <taxon>Ostreococcus</taxon>
    </lineage>
</organism>
<proteinExistence type="predicted"/>
<feature type="region of interest" description="Disordered" evidence="1">
    <location>
        <begin position="38"/>
        <end position="97"/>
    </location>
</feature>
<dbReference type="HOGENOM" id="CLU_486979_0_0_1"/>